<evidence type="ECO:0000313" key="6">
    <source>
        <dbReference type="Proteomes" id="UP001242480"/>
    </source>
</evidence>
<dbReference type="PANTHER" id="PTHR30146">
    <property type="entry name" value="LACI-RELATED TRANSCRIPTIONAL REPRESSOR"/>
    <property type="match status" value="1"/>
</dbReference>
<dbReference type="CDD" id="cd06267">
    <property type="entry name" value="PBP1_LacI_sugar_binding-like"/>
    <property type="match status" value="1"/>
</dbReference>
<dbReference type="SMART" id="SM00354">
    <property type="entry name" value="HTH_LACI"/>
    <property type="match status" value="1"/>
</dbReference>
<reference evidence="5 6" key="1">
    <citation type="submission" date="2023-07" db="EMBL/GenBank/DDBJ databases">
        <title>Genomic Encyclopedia of Type Strains, Phase IV (KMG-IV): sequencing the most valuable type-strain genomes for metagenomic binning, comparative biology and taxonomic classification.</title>
        <authorList>
            <person name="Goeker M."/>
        </authorList>
    </citation>
    <scope>NUCLEOTIDE SEQUENCE [LARGE SCALE GENOMIC DNA]</scope>
    <source>
        <strain evidence="5 6">DSM 19619</strain>
    </source>
</reference>
<dbReference type="Pfam" id="PF13377">
    <property type="entry name" value="Peripla_BP_3"/>
    <property type="match status" value="1"/>
</dbReference>
<keyword evidence="3" id="KW-0804">Transcription</keyword>
<dbReference type="Proteomes" id="UP001242480">
    <property type="component" value="Unassembled WGS sequence"/>
</dbReference>
<dbReference type="PANTHER" id="PTHR30146:SF109">
    <property type="entry name" value="HTH-TYPE TRANSCRIPTIONAL REGULATOR GALS"/>
    <property type="match status" value="1"/>
</dbReference>
<evidence type="ECO:0000259" key="4">
    <source>
        <dbReference type="PROSITE" id="PS50932"/>
    </source>
</evidence>
<dbReference type="RefSeq" id="WP_307269822.1">
    <property type="nucleotide sequence ID" value="NZ_JAUSVX010000002.1"/>
</dbReference>
<proteinExistence type="predicted"/>
<gene>
    <name evidence="5" type="ORF">QO011_001514</name>
</gene>
<comment type="caution">
    <text evidence="5">The sequence shown here is derived from an EMBL/GenBank/DDBJ whole genome shotgun (WGS) entry which is preliminary data.</text>
</comment>
<accession>A0ABU0J2Q5</accession>
<feature type="domain" description="HTH lacI-type" evidence="4">
    <location>
        <begin position="2"/>
        <end position="56"/>
    </location>
</feature>
<protein>
    <submittedName>
        <fullName evidence="5">LacI family transcriptional regulator</fullName>
    </submittedName>
</protein>
<dbReference type="SUPFAM" id="SSF47413">
    <property type="entry name" value="lambda repressor-like DNA-binding domains"/>
    <property type="match status" value="1"/>
</dbReference>
<name>A0ABU0J2Q5_9HYPH</name>
<dbReference type="InterPro" id="IPR046335">
    <property type="entry name" value="LacI/GalR-like_sensor"/>
</dbReference>
<dbReference type="InterPro" id="IPR010982">
    <property type="entry name" value="Lambda_DNA-bd_dom_sf"/>
</dbReference>
<evidence type="ECO:0000256" key="2">
    <source>
        <dbReference type="ARBA" id="ARBA00023125"/>
    </source>
</evidence>
<keyword evidence="1" id="KW-0805">Transcription regulation</keyword>
<evidence type="ECO:0000256" key="3">
    <source>
        <dbReference type="ARBA" id="ARBA00023163"/>
    </source>
</evidence>
<sequence>MTTIKDVARRAGVAISTVSAVLNRSAPVSEEVIEKVNEAIGAVGYVPHGAARSLRSGNSQLIGLVVPNIANPHFAAVAREIENICLTAGYMTVVYSTGQDSERESQVLKMLRVQRVAGLVIIPTRSDAEHGSRLVGQIQVPTILLDMFVEGLPYTVIKTDNIEAGRLATAHLLGLGHRRIGIIAGIAGLATSDDRLGGYLKAHAEHGVPVEPGLQVAGNFDQAQAHRRAIELLQRRDRPTALIAISNMMTLGVLFAVRELKIKVPAELSILGIDDLDFAAVLDPAPTVVATPILFMARRAVEMLLTEITQKEAATGAWEIHQPHLVIRESTRAPG</sequence>
<dbReference type="Pfam" id="PF00356">
    <property type="entry name" value="LacI"/>
    <property type="match status" value="1"/>
</dbReference>
<dbReference type="InterPro" id="IPR028082">
    <property type="entry name" value="Peripla_BP_I"/>
</dbReference>
<dbReference type="PRINTS" id="PR00036">
    <property type="entry name" value="HTHLACI"/>
</dbReference>
<dbReference type="Gene3D" id="3.40.50.2300">
    <property type="match status" value="2"/>
</dbReference>
<dbReference type="EMBL" id="JAUSVX010000002">
    <property type="protein sequence ID" value="MDQ0468514.1"/>
    <property type="molecule type" value="Genomic_DNA"/>
</dbReference>
<dbReference type="Gene3D" id="1.10.260.40">
    <property type="entry name" value="lambda repressor-like DNA-binding domains"/>
    <property type="match status" value="1"/>
</dbReference>
<evidence type="ECO:0000256" key="1">
    <source>
        <dbReference type="ARBA" id="ARBA00023015"/>
    </source>
</evidence>
<evidence type="ECO:0000313" key="5">
    <source>
        <dbReference type="EMBL" id="MDQ0468514.1"/>
    </source>
</evidence>
<keyword evidence="2" id="KW-0238">DNA-binding</keyword>
<organism evidence="5 6">
    <name type="scientific">Labrys wisconsinensis</name>
    <dbReference type="NCBI Taxonomy" id="425677"/>
    <lineage>
        <taxon>Bacteria</taxon>
        <taxon>Pseudomonadati</taxon>
        <taxon>Pseudomonadota</taxon>
        <taxon>Alphaproteobacteria</taxon>
        <taxon>Hyphomicrobiales</taxon>
        <taxon>Xanthobacteraceae</taxon>
        <taxon>Labrys</taxon>
    </lineage>
</organism>
<dbReference type="InterPro" id="IPR000843">
    <property type="entry name" value="HTH_LacI"/>
</dbReference>
<dbReference type="CDD" id="cd01392">
    <property type="entry name" value="HTH_LacI"/>
    <property type="match status" value="1"/>
</dbReference>
<dbReference type="PROSITE" id="PS50932">
    <property type="entry name" value="HTH_LACI_2"/>
    <property type="match status" value="1"/>
</dbReference>
<dbReference type="SUPFAM" id="SSF53822">
    <property type="entry name" value="Periplasmic binding protein-like I"/>
    <property type="match status" value="1"/>
</dbReference>
<keyword evidence="6" id="KW-1185">Reference proteome</keyword>